<name>A0A5C5XG56_9PLAN</name>
<evidence type="ECO:0000313" key="2">
    <source>
        <dbReference type="Proteomes" id="UP000316095"/>
    </source>
</evidence>
<dbReference type="OrthoDB" id="795527at2"/>
<dbReference type="RefSeq" id="WP_146503930.1">
    <property type="nucleotide sequence ID" value="NZ_SJPG01000001.1"/>
</dbReference>
<evidence type="ECO:0000313" key="1">
    <source>
        <dbReference type="EMBL" id="TWT62027.1"/>
    </source>
</evidence>
<sequence length="91" mass="10317">MPILVIAVYHCEVAGEPTESLDYQVRYFASDSIDEVMLRLTAEEPVTYRNANGQEVRWVFDDTVAIEFDPDFQDGAEIIGFITGKPKELTE</sequence>
<accession>A0A5C5XG56</accession>
<protein>
    <submittedName>
        <fullName evidence="1">Uncharacterized protein</fullName>
    </submittedName>
</protein>
<dbReference type="AlphaFoldDB" id="A0A5C5XG56"/>
<organism evidence="1 2">
    <name type="scientific">Rubinisphaera italica</name>
    <dbReference type="NCBI Taxonomy" id="2527969"/>
    <lineage>
        <taxon>Bacteria</taxon>
        <taxon>Pseudomonadati</taxon>
        <taxon>Planctomycetota</taxon>
        <taxon>Planctomycetia</taxon>
        <taxon>Planctomycetales</taxon>
        <taxon>Planctomycetaceae</taxon>
        <taxon>Rubinisphaera</taxon>
    </lineage>
</organism>
<keyword evidence="2" id="KW-1185">Reference proteome</keyword>
<gene>
    <name evidence="1" type="ORF">Pan54_27660</name>
</gene>
<dbReference type="Proteomes" id="UP000316095">
    <property type="component" value="Unassembled WGS sequence"/>
</dbReference>
<dbReference type="EMBL" id="SJPG01000001">
    <property type="protein sequence ID" value="TWT62027.1"/>
    <property type="molecule type" value="Genomic_DNA"/>
</dbReference>
<reference evidence="1 2" key="1">
    <citation type="submission" date="2019-02" db="EMBL/GenBank/DDBJ databases">
        <title>Deep-cultivation of Planctomycetes and their phenomic and genomic characterization uncovers novel biology.</title>
        <authorList>
            <person name="Wiegand S."/>
            <person name="Jogler M."/>
            <person name="Boedeker C."/>
            <person name="Pinto D."/>
            <person name="Vollmers J."/>
            <person name="Rivas-Marin E."/>
            <person name="Kohn T."/>
            <person name="Peeters S.H."/>
            <person name="Heuer A."/>
            <person name="Rast P."/>
            <person name="Oberbeckmann S."/>
            <person name="Bunk B."/>
            <person name="Jeske O."/>
            <person name="Meyerdierks A."/>
            <person name="Storesund J.E."/>
            <person name="Kallscheuer N."/>
            <person name="Luecker S."/>
            <person name="Lage O.M."/>
            <person name="Pohl T."/>
            <person name="Merkel B.J."/>
            <person name="Hornburger P."/>
            <person name="Mueller R.-W."/>
            <person name="Bruemmer F."/>
            <person name="Labrenz M."/>
            <person name="Spormann A.M."/>
            <person name="Op Den Camp H."/>
            <person name="Overmann J."/>
            <person name="Amann R."/>
            <person name="Jetten M.S.M."/>
            <person name="Mascher T."/>
            <person name="Medema M.H."/>
            <person name="Devos D.P."/>
            <person name="Kaster A.-K."/>
            <person name="Ovreas L."/>
            <person name="Rohde M."/>
            <person name="Galperin M.Y."/>
            <person name="Jogler C."/>
        </authorList>
    </citation>
    <scope>NUCLEOTIDE SEQUENCE [LARGE SCALE GENOMIC DNA]</scope>
    <source>
        <strain evidence="1 2">Pan54</strain>
    </source>
</reference>
<comment type="caution">
    <text evidence="1">The sequence shown here is derived from an EMBL/GenBank/DDBJ whole genome shotgun (WGS) entry which is preliminary data.</text>
</comment>
<proteinExistence type="predicted"/>